<feature type="non-terminal residue" evidence="2">
    <location>
        <position position="1"/>
    </location>
</feature>
<protein>
    <submittedName>
        <fullName evidence="2">Uncharacterized protein</fullName>
    </submittedName>
</protein>
<sequence length="264" mass="28583">LLLSLGAVLAAVSSSRWHMISSAHLREEVCSEEEEFTDYADNEATAMAVGAILDSLDCIPLLQEPMAPRDAVLETIDDEELVELLWTQLLAPFSEQMVPSGLIGAPRLSLIGASSPKLSLLRRVFVIIVWISSAAGCSSSPLPQSGPVSLLPGGKFSLPHPVPLEKAPRSSQIRTDRVLRQGHPLFLALLVLNKEGEAVPRKSNALLNHPFVARQQRFGSGSSCRKRKRAFSTGSASDKKRTALAQYPFGDPDLMSSGPRKHTL</sequence>
<dbReference type="EMBL" id="OB665851">
    <property type="protein sequence ID" value="CAD7233218.1"/>
    <property type="molecule type" value="Genomic_DNA"/>
</dbReference>
<dbReference type="AlphaFoldDB" id="A0A7R8WK39"/>
<reference evidence="2" key="1">
    <citation type="submission" date="2020-11" db="EMBL/GenBank/DDBJ databases">
        <authorList>
            <person name="Tran Van P."/>
        </authorList>
    </citation>
    <scope>NUCLEOTIDE SEQUENCE</scope>
</reference>
<name>A0A7R8WK39_9CRUS</name>
<gene>
    <name evidence="2" type="ORF">CTOB1V02_LOCUS11041</name>
</gene>
<proteinExistence type="predicted"/>
<evidence type="ECO:0000256" key="1">
    <source>
        <dbReference type="SAM" id="MobiDB-lite"/>
    </source>
</evidence>
<accession>A0A7R8WK39</accession>
<organism evidence="2">
    <name type="scientific">Cyprideis torosa</name>
    <dbReference type="NCBI Taxonomy" id="163714"/>
    <lineage>
        <taxon>Eukaryota</taxon>
        <taxon>Metazoa</taxon>
        <taxon>Ecdysozoa</taxon>
        <taxon>Arthropoda</taxon>
        <taxon>Crustacea</taxon>
        <taxon>Oligostraca</taxon>
        <taxon>Ostracoda</taxon>
        <taxon>Podocopa</taxon>
        <taxon>Podocopida</taxon>
        <taxon>Cytherocopina</taxon>
        <taxon>Cytheroidea</taxon>
        <taxon>Cytherideidae</taxon>
        <taxon>Cyprideis</taxon>
    </lineage>
</organism>
<feature type="region of interest" description="Disordered" evidence="1">
    <location>
        <begin position="218"/>
        <end position="264"/>
    </location>
</feature>
<evidence type="ECO:0000313" key="2">
    <source>
        <dbReference type="EMBL" id="CAD7233218.1"/>
    </source>
</evidence>